<dbReference type="GO" id="GO:0031267">
    <property type="term" value="F:small GTPase binding"/>
    <property type="evidence" value="ECO:0007669"/>
    <property type="project" value="TreeGrafter"/>
</dbReference>
<dbReference type="InterPro" id="IPR043162">
    <property type="entry name" value="DOCK_C_lobe_C"/>
</dbReference>
<dbReference type="InterPro" id="IPR035892">
    <property type="entry name" value="C2_domain_sf"/>
</dbReference>
<feature type="region of interest" description="Disordered" evidence="5">
    <location>
        <begin position="618"/>
        <end position="637"/>
    </location>
</feature>
<dbReference type="InterPro" id="IPR046773">
    <property type="entry name" value="DOCKER_Lobe_C"/>
</dbReference>
<organism evidence="8 9">
    <name type="scientific">Kwoniella bestiolae CBS 10118</name>
    <dbReference type="NCBI Taxonomy" id="1296100"/>
    <lineage>
        <taxon>Eukaryota</taxon>
        <taxon>Fungi</taxon>
        <taxon>Dikarya</taxon>
        <taxon>Basidiomycota</taxon>
        <taxon>Agaricomycotina</taxon>
        <taxon>Tremellomycetes</taxon>
        <taxon>Tremellales</taxon>
        <taxon>Cryptococcaceae</taxon>
        <taxon>Kwoniella</taxon>
    </lineage>
</organism>
<feature type="compositionally biased region" description="Basic and acidic residues" evidence="5">
    <location>
        <begin position="243"/>
        <end position="267"/>
    </location>
</feature>
<dbReference type="GO" id="GO:0005886">
    <property type="term" value="C:plasma membrane"/>
    <property type="evidence" value="ECO:0007669"/>
    <property type="project" value="TreeGrafter"/>
</dbReference>
<dbReference type="Pfam" id="PF14429">
    <property type="entry name" value="DOCK-C2"/>
    <property type="match status" value="1"/>
</dbReference>
<evidence type="ECO:0000313" key="9">
    <source>
        <dbReference type="Proteomes" id="UP000092730"/>
    </source>
</evidence>
<dbReference type="Proteomes" id="UP000092730">
    <property type="component" value="Chromosome 7"/>
</dbReference>
<feature type="domain" description="DOCKER" evidence="7">
    <location>
        <begin position="1680"/>
        <end position="2092"/>
    </location>
</feature>
<dbReference type="RefSeq" id="XP_065726671.1">
    <property type="nucleotide sequence ID" value="XM_065870599.1"/>
</dbReference>
<dbReference type="GO" id="GO:0007264">
    <property type="term" value="P:small GTPase-mediated signal transduction"/>
    <property type="evidence" value="ECO:0007669"/>
    <property type="project" value="InterPro"/>
</dbReference>
<dbReference type="KEGG" id="kbi:30211924"/>
<evidence type="ECO:0000256" key="4">
    <source>
        <dbReference type="PROSITE-ProRule" id="PRU00983"/>
    </source>
</evidence>
<dbReference type="Gene3D" id="1.25.40.410">
    <property type="match status" value="1"/>
</dbReference>
<feature type="compositionally biased region" description="Polar residues" evidence="5">
    <location>
        <begin position="618"/>
        <end position="634"/>
    </location>
</feature>
<keyword evidence="9" id="KW-1185">Reference proteome</keyword>
<accession>A0AAJ8KDS2</accession>
<dbReference type="InterPro" id="IPR026791">
    <property type="entry name" value="DOCK"/>
</dbReference>
<feature type="compositionally biased region" description="Basic and acidic residues" evidence="5">
    <location>
        <begin position="2300"/>
        <end position="2313"/>
    </location>
</feature>
<keyword evidence="2" id="KW-0963">Cytoplasm</keyword>
<dbReference type="InterPro" id="IPR042455">
    <property type="entry name" value="DOCK_N_sub1"/>
</dbReference>
<feature type="region of interest" description="Disordered" evidence="5">
    <location>
        <begin position="2269"/>
        <end position="2331"/>
    </location>
</feature>
<dbReference type="Gene3D" id="2.60.40.150">
    <property type="entry name" value="C2 domain"/>
    <property type="match status" value="1"/>
</dbReference>
<evidence type="ECO:0000256" key="3">
    <source>
        <dbReference type="ARBA" id="ARBA00022553"/>
    </source>
</evidence>
<evidence type="ECO:0008006" key="10">
    <source>
        <dbReference type="Google" id="ProtNLM"/>
    </source>
</evidence>
<evidence type="ECO:0000313" key="8">
    <source>
        <dbReference type="EMBL" id="WVW86071.1"/>
    </source>
</evidence>
<dbReference type="PANTHER" id="PTHR45653">
    <property type="entry name" value="DEDICATOR OF CYTOKINESIS"/>
    <property type="match status" value="1"/>
</dbReference>
<dbReference type="EMBL" id="CP144547">
    <property type="protein sequence ID" value="WVW86071.1"/>
    <property type="molecule type" value="Genomic_DNA"/>
</dbReference>
<evidence type="ECO:0000259" key="6">
    <source>
        <dbReference type="PROSITE" id="PS51650"/>
    </source>
</evidence>
<dbReference type="InterPro" id="IPR043161">
    <property type="entry name" value="DOCK_C_lobe_A"/>
</dbReference>
<feature type="compositionally biased region" description="Polar residues" evidence="5">
    <location>
        <begin position="2163"/>
        <end position="2200"/>
    </location>
</feature>
<feature type="compositionally biased region" description="Low complexity" evidence="5">
    <location>
        <begin position="1"/>
        <end position="30"/>
    </location>
</feature>
<feature type="compositionally biased region" description="Low complexity" evidence="5">
    <location>
        <begin position="2221"/>
        <end position="2232"/>
    </location>
</feature>
<dbReference type="GeneID" id="30211924"/>
<dbReference type="CDD" id="cd08679">
    <property type="entry name" value="C2_DOCK180_related"/>
    <property type="match status" value="1"/>
</dbReference>
<feature type="compositionally biased region" description="Polar residues" evidence="5">
    <location>
        <begin position="2121"/>
        <end position="2131"/>
    </location>
</feature>
<evidence type="ECO:0000256" key="2">
    <source>
        <dbReference type="ARBA" id="ARBA00022490"/>
    </source>
</evidence>
<dbReference type="PROSITE" id="PS51651">
    <property type="entry name" value="DOCKER"/>
    <property type="match status" value="1"/>
</dbReference>
<comment type="similarity">
    <text evidence="4">Belongs to the DOCK family.</text>
</comment>
<keyword evidence="3" id="KW-0597">Phosphoprotein</keyword>
<evidence type="ECO:0000256" key="1">
    <source>
        <dbReference type="ARBA" id="ARBA00004496"/>
    </source>
</evidence>
<dbReference type="InterPro" id="IPR056372">
    <property type="entry name" value="TPR_DOCK"/>
</dbReference>
<reference evidence="8" key="2">
    <citation type="submission" date="2024-02" db="EMBL/GenBank/DDBJ databases">
        <title>Comparative genomics of Cryptococcus and Kwoniella reveals pathogenesis evolution and contrasting modes of karyotype evolution via chromosome fusion or intercentromeric recombination.</title>
        <authorList>
            <person name="Coelho M.A."/>
            <person name="David-Palma M."/>
            <person name="Shea T."/>
            <person name="Bowers K."/>
            <person name="McGinley-Smith S."/>
            <person name="Mohammad A.W."/>
            <person name="Gnirke A."/>
            <person name="Yurkov A.M."/>
            <person name="Nowrousian M."/>
            <person name="Sun S."/>
            <person name="Cuomo C.A."/>
            <person name="Heitman J."/>
        </authorList>
    </citation>
    <scope>NUCLEOTIDE SEQUENCE</scope>
    <source>
        <strain evidence="8">CBS 10118</strain>
    </source>
</reference>
<dbReference type="Pfam" id="PF23554">
    <property type="entry name" value="TPR_DOCK"/>
    <property type="match status" value="2"/>
</dbReference>
<name>A0AAJ8KDS2_9TREE</name>
<proteinExistence type="inferred from homology"/>
<dbReference type="Gene3D" id="1.20.58.740">
    <property type="match status" value="1"/>
</dbReference>
<dbReference type="InterPro" id="IPR027357">
    <property type="entry name" value="DOCKER_dom"/>
</dbReference>
<evidence type="ECO:0000256" key="5">
    <source>
        <dbReference type="SAM" id="MobiDB-lite"/>
    </source>
</evidence>
<dbReference type="GO" id="GO:0005737">
    <property type="term" value="C:cytoplasm"/>
    <property type="evidence" value="ECO:0007669"/>
    <property type="project" value="UniProtKB-SubCell"/>
</dbReference>
<feature type="domain" description="C2 DOCK-type" evidence="6">
    <location>
        <begin position="751"/>
        <end position="947"/>
    </location>
</feature>
<dbReference type="InterPro" id="IPR027007">
    <property type="entry name" value="C2_DOCK-type_domain"/>
</dbReference>
<feature type="region of interest" description="Disordered" evidence="5">
    <location>
        <begin position="55"/>
        <end position="77"/>
    </location>
</feature>
<comment type="subcellular location">
    <subcellularLocation>
        <location evidence="1">Cytoplasm</location>
    </subcellularLocation>
</comment>
<dbReference type="PROSITE" id="PS51650">
    <property type="entry name" value="C2_DOCK"/>
    <property type="match status" value="1"/>
</dbReference>
<feature type="region of interest" description="Disordered" evidence="5">
    <location>
        <begin position="2145"/>
        <end position="2234"/>
    </location>
</feature>
<dbReference type="CDD" id="cd11684">
    <property type="entry name" value="DHR2_DOCK"/>
    <property type="match status" value="1"/>
</dbReference>
<dbReference type="InterPro" id="IPR032376">
    <property type="entry name" value="DOCK_N"/>
</dbReference>
<protein>
    <recommendedName>
        <fullName evidence="10">Cytoplasmic protein</fullName>
    </recommendedName>
</protein>
<gene>
    <name evidence="8" type="ORF">I302_108110</name>
</gene>
<dbReference type="Pfam" id="PF20421">
    <property type="entry name" value="DHR-2_Lobe_C"/>
    <property type="match status" value="1"/>
</dbReference>
<reference evidence="8" key="1">
    <citation type="submission" date="2013-07" db="EMBL/GenBank/DDBJ databases">
        <authorList>
            <consortium name="The Broad Institute Genome Sequencing Platform"/>
            <person name="Cuomo C."/>
            <person name="Litvintseva A."/>
            <person name="Chen Y."/>
            <person name="Heitman J."/>
            <person name="Sun S."/>
            <person name="Springer D."/>
            <person name="Dromer F."/>
            <person name="Young S.K."/>
            <person name="Zeng Q."/>
            <person name="Gargeya S."/>
            <person name="Fitzgerald M."/>
            <person name="Abouelleil A."/>
            <person name="Alvarado L."/>
            <person name="Berlin A.M."/>
            <person name="Chapman S.B."/>
            <person name="Dewar J."/>
            <person name="Goldberg J."/>
            <person name="Griggs A."/>
            <person name="Gujja S."/>
            <person name="Hansen M."/>
            <person name="Howarth C."/>
            <person name="Imamovic A."/>
            <person name="Larimer J."/>
            <person name="McCowan C."/>
            <person name="Murphy C."/>
            <person name="Pearson M."/>
            <person name="Priest M."/>
            <person name="Roberts A."/>
            <person name="Saif S."/>
            <person name="Shea T."/>
            <person name="Sykes S."/>
            <person name="Wortman J."/>
            <person name="Nusbaum C."/>
            <person name="Birren B."/>
        </authorList>
    </citation>
    <scope>NUCLEOTIDE SEQUENCE</scope>
    <source>
        <strain evidence="8">CBS 10118</strain>
    </source>
</reference>
<dbReference type="PANTHER" id="PTHR45653:SF10">
    <property type="entry name" value="MYOBLAST CITY, ISOFORM B"/>
    <property type="match status" value="1"/>
</dbReference>
<dbReference type="Gene3D" id="1.20.1270.350">
    <property type="entry name" value="Dedicator of cytokinesis N-terminal subdomain"/>
    <property type="match status" value="1"/>
</dbReference>
<dbReference type="Pfam" id="PF16172">
    <property type="entry name" value="DOCK_N"/>
    <property type="match status" value="1"/>
</dbReference>
<dbReference type="GO" id="GO:0005085">
    <property type="term" value="F:guanyl-nucleotide exchange factor activity"/>
    <property type="evidence" value="ECO:0007669"/>
    <property type="project" value="InterPro"/>
</dbReference>
<feature type="region of interest" description="Disordered" evidence="5">
    <location>
        <begin position="1"/>
        <end position="33"/>
    </location>
</feature>
<feature type="region of interest" description="Disordered" evidence="5">
    <location>
        <begin position="2086"/>
        <end position="2131"/>
    </location>
</feature>
<evidence type="ECO:0000259" key="7">
    <source>
        <dbReference type="PROSITE" id="PS51651"/>
    </source>
</evidence>
<feature type="region of interest" description="Disordered" evidence="5">
    <location>
        <begin position="199"/>
        <end position="273"/>
    </location>
</feature>
<sequence>MSHLSSASTLGFGSSSASSSSSSSAIPGPSRQRLTGSWQPLPYIHSGFCIYPYQPDGSPPHTPATTQTDDQKSTRNRNRFSWSGLRHIGDVEGEGRLNAYEVSLDIGDEFFAFEEYKCSAEEDGKEDLWYRGYVVQAVSLPSLAPSSSTTHSATFPRPEPSVLIGIFPAAAVHVRPGASNDNGELTEAYERAIRAAEEKARNANPSWVGEMDTVKEEEEGEGTDASSPPREREEGTEEGVVDVEAHNGKSPNKLERRSTLGKRDGLRTNRPKSLVLESKLAQLEEENKEQPPLPKLTAGDSTIAGQQWPLVDEIACAIREWYGRLPTYLANREYRLFGTVMQHIDALFLGRRQLLSQTLSEDELVRIRRECVSRLVKCNVAQGLEVIVRSLEDGSVMVVDKERAHAGANWVGGIACYVYQVQLAYIDLIPLDNLFGKFPSLIDPRPTLPSAQPFSLIDATATGLTQPSSSGSYYHCFLDVRAFIANPCAPGETAELYFSLYNKAESRFVTEEFCLVLNHLGSPARDAEQRLGRLRTLFVDLKLDDLAHDIFLVCRVVRNGAMKMRQESGSMAVRPAAGRRTSLYGISEGSAAHGNPSMLDTLTDDSFSVTSGYGGQRTPTIDTSYTANGHSSSMEGKPTFRRPMGCAVLHLPPSTRLLADATDKMGTGVEFHVPIYLPKDEATFAILHENIIQNRVKEYVTSSRAEAIALSLKVFQGPAAQVIREHPSLLLDIPLSARLGFPDVVYPGTVRNDLYVKLWSAIFTPAPTNPGGSIRVRKSVIPTHQGDVQVTIEVRRGDGSIVPDVMVAGGCGEPTIAQYHSLVFHRNDRPTYGELVKISLPPSAQAEGYHLFLTFRSRGKDRHLNSDPSELEQPFAFGYLPLANGTACIQDGDHDLMLYKNERNIPPSPSTYFEVPALSQAEFSGSTTPIKSLIPLRDRVTLRTYLCSSLQTQDNTLRALFVWHTSGGGDIDVLCSTLQLFSFVSEDEIAKFAPSVFDALFSMLIADHGARQDEVELLIFKSLIKVLAMNSDRRFPNFKNVFTLYIDTQFHYPSSAFNLLRCMKQVMSTPTTTEYRAFLKVWHLFFRFIIRSQEHDRARGIGLDATSTHIESEFRTQTKSILEEINSLMRSSEKQLIGTQTLAVQHYADILPGLSRIFQPLEIAEMVIEFADTLTFATGSIAIYMLLLLLQVVKNVFESSESRSILVPAIVRWVKPHLGSFDELRTIGKDDSQITKDGKRVRWLECNRLAVTVIAWTVNKLQEWLDSPLIRDDTALRIQEEDNIEYCLTLLPTLYESYFELSSPKTHSTLNRQRSSPTSTIWKPTPDVFPSTHPFALISEMPPLSLLERQQNAGQDALPSSETFNCGLAENAMVILTLILSSPRPNITRWLNEVLDIEGVSSLSETLRSTFKFFSSVIGFSAFPKQWLTLSLMSFSSILKFLTTLSPLLESEHFIPPIENADTFDITLWTKLFELLCEFCGSEELALEDMTQQRRRAEWIIAGDLRDEGAELLGRLWNAIGWPVDGPNGKVDGIELRYGGYQTRFTGLAERILGLCLSSNDAMCETAVEILFSMIYAEYVIEGKFDTIETEIFAKLDKLFTSRSTPSSSDPTMRAYFVAQLRAVFESTPSIDQGFTEKVSVFLDEIELFIDLLLSLREIPDSLEWSDEKMSAIYRLMSFVERIGRNDLYIRFVQQLADISVQNRNWSSAGLSIRLHAQVYSWDNKGDLLDEAILGGAMKLPPQNQFQRKEALYYHAIEYFAEAEAYEHALELCQELTAQHQKLTFDVGKLTELLHHQAALWEKIGAGGRGKPEYFRVAYFGEFGQMNQDKDFVVKGEPWQRYSEFCDALQLKHPQATLHRSKIPPLPSARQSPNPLIWVTPLAPEADLTRAVFGDGVAENVQSHWRYNAVREFSSLRPYMRDQNEVEVVLTWTEKTVVTTKEELPGILNRSEIFQIRYEQIPPVSMAIMEVEKATKNLTRLRKERNGHLPESKLLGTAINGAVDSPVSGGVKTYRKVFLDGSYNQRHPEFTSEIEQLRLGILEYVRSIQDSLKVHKIVCKDVAFHEALKTQFFKTFSEEITLLPRNSEASSTEDIPSFDHSKNFEFTSPPNHPLPPLPNNQSYNSPVISNYSSTSISRHEGSYKLPKLKLGPTGTHAGGNVLSIHSNSNATSSPRESINTIPSNTHGQGHTRNPSQTPTLTPVIPQGRGSIRKTPSEKRLSWNSSSNLSLSGMGMGLGQRAMSIVGLSQSQRGTPPSEVGTVEESAREYNMDQGGSYAREQGQIRGYENENGNDDGSGDAQKEESGNSRKERGMSMTGGLKRFGSLIRRDK</sequence>